<sequence length="536" mass="59831">MPPLVIVVVIIVVIVVVFLVCREPSSSCGVLVIQSAVAISEGGFSSDLYGLVLEGCRDKLQAWSSQQQQQQQLESSSMFSPYSSSGVFMRGRWWRQEETRRKASSSASEFFQASDGKFDFLSSRINASRGGIHNVTASIFILDSKQTPIGPIIEASGLLNVGTWEACLVGCAAKPFTSPTFTSPDDDDDSKGTAMITADSSTAGEIPDDLWQGEQRDCSLRGSMEFVANQGPNDLTVTGTMESARNSSDPQWFAPISLSGKVFNNVDHMALYRHEVFIGAGLYAIEAAILVWQIIYSVRSPSGYFVSVLAILVQIVVMSFSAAGMLYIPIRLLNYRHLKHLFTNLFLIPSFLILLLIVLNFLFLSLILRKRRMAKRSNIPDRPHEIRLASVCIVLYAAIGAVLWSLQNFRTYLQVVRCWFLLPQVVANVFWDLRTKPLHPVYTVGVSLLRIASIGYDSLRPTIYGYDEFSDFPWGWFLGITATVLFFLVYCLVQQSYGGRCFLPQRWFGYQQLPKSNSQASQQESSSKPEDRILDL</sequence>
<evidence type="ECO:0000313" key="13">
    <source>
        <dbReference type="EMBL" id="OAE29147.1"/>
    </source>
</evidence>
<dbReference type="GO" id="GO:0012505">
    <property type="term" value="C:endomembrane system"/>
    <property type="evidence" value="ECO:0007669"/>
    <property type="project" value="UniProtKB-SubCell"/>
</dbReference>
<reference evidence="13" key="1">
    <citation type="submission" date="2016-03" db="EMBL/GenBank/DDBJ databases">
        <title>Mechanisms controlling the formation of the plant cell surface in tip-growing cells are functionally conserved among land plants.</title>
        <authorList>
            <person name="Honkanen S."/>
            <person name="Jones V.A."/>
            <person name="Morieri G."/>
            <person name="Champion C."/>
            <person name="Hetherington A.J."/>
            <person name="Kelly S."/>
            <person name="Saint-Marcoux D."/>
            <person name="Proust H."/>
            <person name="Prescott H."/>
            <person name="Dolan L."/>
        </authorList>
    </citation>
    <scope>NUCLEOTIDE SEQUENCE [LARGE SCALE GENOMIC DNA]</scope>
    <source>
        <tissue evidence="13">Whole gametophyte</tissue>
    </source>
</reference>
<evidence type="ECO:0000256" key="3">
    <source>
        <dbReference type="ARBA" id="ARBA00004906"/>
    </source>
</evidence>
<feature type="signal peptide" evidence="11">
    <location>
        <begin position="1"/>
        <end position="27"/>
    </location>
</feature>
<feature type="domain" description="SWEET-like" evidence="12">
    <location>
        <begin position="281"/>
        <end position="506"/>
    </location>
</feature>
<comment type="subcellular location">
    <subcellularLocation>
        <location evidence="2">Endomembrane system</location>
        <topology evidence="2">Multi-pass membrane protein</topology>
    </subcellularLocation>
</comment>
<dbReference type="GO" id="GO:0061630">
    <property type="term" value="F:ubiquitin protein ligase activity"/>
    <property type="evidence" value="ECO:0007669"/>
    <property type="project" value="UniProtKB-EC"/>
</dbReference>
<proteinExistence type="predicted"/>
<dbReference type="AlphaFoldDB" id="A0A176W7V6"/>
<evidence type="ECO:0000256" key="4">
    <source>
        <dbReference type="ARBA" id="ARBA00012483"/>
    </source>
</evidence>
<evidence type="ECO:0000256" key="9">
    <source>
        <dbReference type="ARBA" id="ARBA00023136"/>
    </source>
</evidence>
<gene>
    <name evidence="13" type="ORF">AXG93_1862s1040</name>
</gene>
<comment type="caution">
    <text evidence="13">The sequence shown here is derived from an EMBL/GenBank/DDBJ whole genome shotgun (WGS) entry which is preliminary data.</text>
</comment>
<evidence type="ECO:0000256" key="5">
    <source>
        <dbReference type="ARBA" id="ARBA00022679"/>
    </source>
</evidence>
<evidence type="ECO:0000256" key="6">
    <source>
        <dbReference type="ARBA" id="ARBA00022692"/>
    </source>
</evidence>
<keyword evidence="6 10" id="KW-0812">Transmembrane</keyword>
<name>A0A176W7V6_MARPO</name>
<keyword evidence="14" id="KW-1185">Reference proteome</keyword>
<evidence type="ECO:0000256" key="2">
    <source>
        <dbReference type="ARBA" id="ARBA00004127"/>
    </source>
</evidence>
<dbReference type="Proteomes" id="UP000077202">
    <property type="component" value="Unassembled WGS sequence"/>
</dbReference>
<organism evidence="13 14">
    <name type="scientific">Marchantia polymorpha subsp. ruderalis</name>
    <dbReference type="NCBI Taxonomy" id="1480154"/>
    <lineage>
        <taxon>Eukaryota</taxon>
        <taxon>Viridiplantae</taxon>
        <taxon>Streptophyta</taxon>
        <taxon>Embryophyta</taxon>
        <taxon>Marchantiophyta</taxon>
        <taxon>Marchantiopsida</taxon>
        <taxon>Marchantiidae</taxon>
        <taxon>Marchantiales</taxon>
        <taxon>Marchantiaceae</taxon>
        <taxon>Marchantia</taxon>
    </lineage>
</organism>
<evidence type="ECO:0000313" key="14">
    <source>
        <dbReference type="Proteomes" id="UP000077202"/>
    </source>
</evidence>
<evidence type="ECO:0000256" key="11">
    <source>
        <dbReference type="SAM" id="SignalP"/>
    </source>
</evidence>
<feature type="transmembrane region" description="Helical" evidence="10">
    <location>
        <begin position="388"/>
        <end position="406"/>
    </location>
</feature>
<keyword evidence="8 10" id="KW-1133">Transmembrane helix</keyword>
<evidence type="ECO:0000256" key="1">
    <source>
        <dbReference type="ARBA" id="ARBA00000900"/>
    </source>
</evidence>
<keyword evidence="5" id="KW-0808">Transferase</keyword>
<accession>A0A176W7V6</accession>
<feature type="transmembrane region" description="Helical" evidence="10">
    <location>
        <begin position="348"/>
        <end position="368"/>
    </location>
</feature>
<feature type="chain" id="PRO_5008052321" description="RING-type E3 ubiquitin transferase" evidence="11">
    <location>
        <begin position="28"/>
        <end position="536"/>
    </location>
</feature>
<evidence type="ECO:0000259" key="12">
    <source>
        <dbReference type="Pfam" id="PF11145"/>
    </source>
</evidence>
<protein>
    <recommendedName>
        <fullName evidence="4">RING-type E3 ubiquitin transferase</fullName>
        <ecNumber evidence="4">2.3.2.27</ecNumber>
    </recommendedName>
</protein>
<feature type="transmembrane region" description="Helical" evidence="10">
    <location>
        <begin position="476"/>
        <end position="493"/>
    </location>
</feature>
<dbReference type="PANTHER" id="PTHR33389">
    <property type="entry name" value="FAMILY PROTEIN, PUTATIVE (DUF2921)-RELATED"/>
    <property type="match status" value="1"/>
</dbReference>
<dbReference type="InterPro" id="IPR021319">
    <property type="entry name" value="DUF2921"/>
</dbReference>
<keyword evidence="9 10" id="KW-0472">Membrane</keyword>
<dbReference type="EMBL" id="LVLJ01001514">
    <property type="protein sequence ID" value="OAE29147.1"/>
    <property type="molecule type" value="Genomic_DNA"/>
</dbReference>
<comment type="pathway">
    <text evidence="3">Protein modification; protein ubiquitination.</text>
</comment>
<evidence type="ECO:0000256" key="7">
    <source>
        <dbReference type="ARBA" id="ARBA00022786"/>
    </source>
</evidence>
<dbReference type="PANTHER" id="PTHR33389:SF18">
    <property type="entry name" value="OS01G0677900 PROTEIN"/>
    <property type="match status" value="1"/>
</dbReference>
<dbReference type="Pfam" id="PF11145">
    <property type="entry name" value="DUF2921"/>
    <property type="match status" value="1"/>
</dbReference>
<comment type="catalytic activity">
    <reaction evidence="1">
        <text>S-ubiquitinyl-[E2 ubiquitin-conjugating enzyme]-L-cysteine + [acceptor protein]-L-lysine = [E2 ubiquitin-conjugating enzyme]-L-cysteine + N(6)-ubiquitinyl-[acceptor protein]-L-lysine.</text>
        <dbReference type="EC" id="2.3.2.27"/>
    </reaction>
</comment>
<evidence type="ECO:0000256" key="10">
    <source>
        <dbReference type="SAM" id="Phobius"/>
    </source>
</evidence>
<dbReference type="EC" id="2.3.2.27" evidence="4"/>
<evidence type="ECO:0000256" key="8">
    <source>
        <dbReference type="ARBA" id="ARBA00022989"/>
    </source>
</evidence>
<keyword evidence="7" id="KW-0833">Ubl conjugation pathway</keyword>
<feature type="transmembrane region" description="Helical" evidence="10">
    <location>
        <begin position="303"/>
        <end position="328"/>
    </location>
</feature>
<keyword evidence="11" id="KW-0732">Signal</keyword>